<dbReference type="Proteomes" id="UP000218164">
    <property type="component" value="Unassembled WGS sequence"/>
</dbReference>
<gene>
    <name evidence="1" type="ORF">ASJ81_18045</name>
</gene>
<dbReference type="RefSeq" id="WP_095643803.1">
    <property type="nucleotide sequence ID" value="NZ_LMVP01000096.1"/>
</dbReference>
<sequence length="97" mass="10974">MLEIISLSQGTASLVSFWKPKVQQLRHYPDRKKISTATIISRLSFQDITVLYCTRSLLFPVLMNLPDKIIRGIVFKTPSMVVFIASENNVLGTGYKV</sequence>
<keyword evidence="2" id="KW-1185">Reference proteome</keyword>
<comment type="caution">
    <text evidence="1">The sequence shown here is derived from an EMBL/GenBank/DDBJ whole genome shotgun (WGS) entry which is preliminary data.</text>
</comment>
<protein>
    <submittedName>
        <fullName evidence="1">Uncharacterized protein</fullName>
    </submittedName>
</protein>
<organism evidence="1 2">
    <name type="scientific">Methanosarcina spelaei</name>
    <dbReference type="NCBI Taxonomy" id="1036679"/>
    <lineage>
        <taxon>Archaea</taxon>
        <taxon>Methanobacteriati</taxon>
        <taxon>Methanobacteriota</taxon>
        <taxon>Stenosarchaea group</taxon>
        <taxon>Methanomicrobia</taxon>
        <taxon>Methanosarcinales</taxon>
        <taxon>Methanosarcinaceae</taxon>
        <taxon>Methanosarcina</taxon>
    </lineage>
</organism>
<dbReference type="EMBL" id="LMVP01000096">
    <property type="protein sequence ID" value="PAV13384.1"/>
    <property type="molecule type" value="Genomic_DNA"/>
</dbReference>
<reference evidence="1 2" key="1">
    <citation type="journal article" date="2017" name="BMC Genomics">
        <title>Genomic analysis of methanogenic archaea reveals a shift towards energy conservation.</title>
        <authorList>
            <person name="Gilmore S.P."/>
            <person name="Henske J.K."/>
            <person name="Sexton J.A."/>
            <person name="Solomon K.V."/>
            <person name="Seppala S."/>
            <person name="Yoo J.I."/>
            <person name="Huyett L.M."/>
            <person name="Pressman A."/>
            <person name="Cogan J.Z."/>
            <person name="Kivenson V."/>
            <person name="Peng X."/>
            <person name="Tan Y."/>
            <person name="Valentine D.L."/>
            <person name="O'Malley M.A."/>
        </authorList>
    </citation>
    <scope>NUCLEOTIDE SEQUENCE [LARGE SCALE GENOMIC DNA]</scope>
    <source>
        <strain evidence="1 2">MC-15</strain>
    </source>
</reference>
<evidence type="ECO:0000313" key="1">
    <source>
        <dbReference type="EMBL" id="PAV13384.1"/>
    </source>
</evidence>
<dbReference type="AlphaFoldDB" id="A0A2A2HVV4"/>
<name>A0A2A2HVV4_9EURY</name>
<accession>A0A2A2HVV4</accession>
<proteinExistence type="predicted"/>
<evidence type="ECO:0000313" key="2">
    <source>
        <dbReference type="Proteomes" id="UP000218164"/>
    </source>
</evidence>